<comment type="subcellular location">
    <subcellularLocation>
        <location evidence="1">Membrane</location>
        <topology evidence="1">Multi-pass membrane protein</topology>
    </subcellularLocation>
</comment>
<gene>
    <name evidence="7" type="ORF">PBRA_002593</name>
    <name evidence="8" type="ORF">PLBR_LOCUS1970</name>
</gene>
<keyword evidence="5" id="KW-0175">Coiled coil</keyword>
<evidence type="ECO:0000256" key="5">
    <source>
        <dbReference type="SAM" id="Coils"/>
    </source>
</evidence>
<evidence type="ECO:0000256" key="1">
    <source>
        <dbReference type="ARBA" id="ARBA00004141"/>
    </source>
</evidence>
<dbReference type="STRING" id="37360.A0A0G4J5U9"/>
<evidence type="ECO:0000256" key="6">
    <source>
        <dbReference type="SAM" id="Phobius"/>
    </source>
</evidence>
<dbReference type="PANTHER" id="PTHR31652:SF0">
    <property type="entry name" value="LIMR FAMILY PROTEIN DDB_G0283707-RELATED"/>
    <property type="match status" value="1"/>
</dbReference>
<dbReference type="Proteomes" id="UP000290189">
    <property type="component" value="Unassembled WGS sequence"/>
</dbReference>
<geneLocation type="mitochondrion" evidence="8"/>
<dbReference type="InterPro" id="IPR006876">
    <property type="entry name" value="LMBR1-like_membr_prot"/>
</dbReference>
<dbReference type="Proteomes" id="UP000039324">
    <property type="component" value="Unassembled WGS sequence"/>
</dbReference>
<evidence type="ECO:0008006" key="11">
    <source>
        <dbReference type="Google" id="ProtNLM"/>
    </source>
</evidence>
<feature type="transmembrane region" description="Helical" evidence="6">
    <location>
        <begin position="123"/>
        <end position="146"/>
    </location>
</feature>
<feature type="transmembrane region" description="Helical" evidence="6">
    <location>
        <begin position="383"/>
        <end position="403"/>
    </location>
</feature>
<keyword evidence="4 6" id="KW-0472">Membrane</keyword>
<feature type="transmembrane region" description="Helical" evidence="6">
    <location>
        <begin position="6"/>
        <end position="29"/>
    </location>
</feature>
<feature type="transmembrane region" description="Helical" evidence="6">
    <location>
        <begin position="78"/>
        <end position="102"/>
    </location>
</feature>
<dbReference type="Pfam" id="PF04791">
    <property type="entry name" value="LMBR1"/>
    <property type="match status" value="1"/>
</dbReference>
<dbReference type="AlphaFoldDB" id="A0A0G4J5U9"/>
<dbReference type="OMA" id="MWEIVLW"/>
<keyword evidence="2 6" id="KW-0812">Transmembrane</keyword>
<protein>
    <recommendedName>
        <fullName evidence="11">LMBR1-like membrane protein</fullName>
    </recommendedName>
</protein>
<feature type="coiled-coil region" evidence="5">
    <location>
        <begin position="272"/>
        <end position="318"/>
    </location>
</feature>
<feature type="transmembrane region" description="Helical" evidence="6">
    <location>
        <begin position="337"/>
        <end position="358"/>
    </location>
</feature>
<proteinExistence type="predicted"/>
<feature type="transmembrane region" description="Helical" evidence="6">
    <location>
        <begin position="41"/>
        <end position="63"/>
    </location>
</feature>
<organism evidence="7 9">
    <name type="scientific">Plasmodiophora brassicae</name>
    <name type="common">Clubroot disease agent</name>
    <dbReference type="NCBI Taxonomy" id="37360"/>
    <lineage>
        <taxon>Eukaryota</taxon>
        <taxon>Sar</taxon>
        <taxon>Rhizaria</taxon>
        <taxon>Endomyxa</taxon>
        <taxon>Phytomyxea</taxon>
        <taxon>Plasmodiophorida</taxon>
        <taxon>Plasmodiophoridae</taxon>
        <taxon>Plasmodiophora</taxon>
    </lineage>
</organism>
<sequence length="520" mass="58349">MVAASAGFLVFSVVAMSCIIIVGCVLMLITFGHPDDRVGAWFPKLVTLAGFYLSFASILALPLDVANSRLGAGLDMTAIWTTIFICIIVMVVIIVPYAFFFYESDTSPDAGQGAGAAWTGQAGTALQYTVIAFIVFGLILGLMYFYEDTATITLSWQKREANLANFSQVYPPTSVQASGGKFICKSQDIAPMSCNNSTGQWTTNVSFLVFCGAIISFIGWFFFMFFCSIGLIALPIDLINEFRTRPVRMTVQEYAKEKIAVGKRASTLLAMAQELQKNKTNLDRAVSRKNRRSDREIQNRLEAEVQRLKHDKRMLEVSYHQKGGNPVVYFAKLNAGLLGLSLSCTWFVQICVFLLPVVKNPFLNVLFMDLSLPGFSLMGDMAFGFYSMYLILCCIKGVFRLGLRIPWCLRVYPMEIGNTMMNAFLFNTWLTLICTIPVVQFCVINFSMYANDTSVRGIFGTQIFYLSFFRMIFYHDAYIFAMFAIMFVTVVAMVADPKDKALEIEKKLKVFEKEDLENNV</sequence>
<accession>A0A0G4J5U9</accession>
<dbReference type="GO" id="GO:0016020">
    <property type="term" value="C:membrane"/>
    <property type="evidence" value="ECO:0007669"/>
    <property type="project" value="UniProtKB-SubCell"/>
</dbReference>
<reference evidence="8 10" key="2">
    <citation type="submission" date="2018-03" db="EMBL/GenBank/DDBJ databases">
        <authorList>
            <person name="Fogelqvist J."/>
        </authorList>
    </citation>
    <scope>NUCLEOTIDE SEQUENCE [LARGE SCALE GENOMIC DNA]</scope>
</reference>
<evidence type="ECO:0000313" key="10">
    <source>
        <dbReference type="Proteomes" id="UP000290189"/>
    </source>
</evidence>
<dbReference type="EMBL" id="CDSF01000133">
    <property type="protein sequence ID" value="CEP02626.1"/>
    <property type="molecule type" value="Genomic_DNA"/>
</dbReference>
<feature type="transmembrane region" description="Helical" evidence="6">
    <location>
        <begin position="424"/>
        <end position="446"/>
    </location>
</feature>
<dbReference type="EMBL" id="OVEO01000003">
    <property type="protein sequence ID" value="SPQ94755.1"/>
    <property type="molecule type" value="Genomic_DNA"/>
</dbReference>
<name>A0A0G4J5U9_PLABS</name>
<feature type="transmembrane region" description="Helical" evidence="6">
    <location>
        <begin position="207"/>
        <end position="239"/>
    </location>
</feature>
<evidence type="ECO:0000256" key="2">
    <source>
        <dbReference type="ARBA" id="ARBA00022692"/>
    </source>
</evidence>
<evidence type="ECO:0000313" key="8">
    <source>
        <dbReference type="EMBL" id="SPQ94755.1"/>
    </source>
</evidence>
<evidence type="ECO:0000256" key="3">
    <source>
        <dbReference type="ARBA" id="ARBA00022989"/>
    </source>
</evidence>
<feature type="transmembrane region" description="Helical" evidence="6">
    <location>
        <begin position="477"/>
        <end position="495"/>
    </location>
</feature>
<evidence type="ECO:0000256" key="4">
    <source>
        <dbReference type="ARBA" id="ARBA00023136"/>
    </source>
</evidence>
<keyword evidence="8" id="KW-0496">Mitochondrion</keyword>
<evidence type="ECO:0000313" key="7">
    <source>
        <dbReference type="EMBL" id="CEP02626.1"/>
    </source>
</evidence>
<dbReference type="PANTHER" id="PTHR31652">
    <property type="entry name" value="LIMR FAMILY PROTEIN DDB_G0283707-RELATED"/>
    <property type="match status" value="1"/>
</dbReference>
<evidence type="ECO:0000313" key="9">
    <source>
        <dbReference type="Proteomes" id="UP000039324"/>
    </source>
</evidence>
<keyword evidence="3 6" id="KW-1133">Transmembrane helix</keyword>
<keyword evidence="9" id="KW-1185">Reference proteome</keyword>
<dbReference type="OrthoDB" id="73273at2759"/>
<reference evidence="7 9" key="1">
    <citation type="submission" date="2015-02" db="EMBL/GenBank/DDBJ databases">
        <authorList>
            <person name="Chooi Y.-H."/>
        </authorList>
    </citation>
    <scope>NUCLEOTIDE SEQUENCE [LARGE SCALE GENOMIC DNA]</scope>
    <source>
        <strain evidence="7">E3</strain>
    </source>
</reference>